<evidence type="ECO:0000256" key="6">
    <source>
        <dbReference type="HAMAP-Rule" id="MF_00337"/>
    </source>
</evidence>
<evidence type="ECO:0000313" key="8">
    <source>
        <dbReference type="EMBL" id="TCT16922.1"/>
    </source>
</evidence>
<keyword evidence="4 6" id="KW-0378">Hydrolase</keyword>
<dbReference type="RefSeq" id="WP_132249388.1">
    <property type="nucleotide sequence ID" value="NZ_SMAL01000001.1"/>
</dbReference>
<dbReference type="Proteomes" id="UP000294902">
    <property type="component" value="Unassembled WGS sequence"/>
</dbReference>
<dbReference type="GO" id="GO:0008855">
    <property type="term" value="F:exodeoxyribonuclease VII activity"/>
    <property type="evidence" value="ECO:0007669"/>
    <property type="project" value="UniProtKB-UniRule"/>
</dbReference>
<dbReference type="Gene3D" id="1.10.287.1040">
    <property type="entry name" value="Exonuclease VII, small subunit"/>
    <property type="match status" value="1"/>
</dbReference>
<reference evidence="8 9" key="1">
    <citation type="submission" date="2019-03" db="EMBL/GenBank/DDBJ databases">
        <title>Genomic Encyclopedia of Type Strains, Phase IV (KMG-IV): sequencing the most valuable type-strain genomes for metagenomic binning, comparative biology and taxonomic classification.</title>
        <authorList>
            <person name="Goeker M."/>
        </authorList>
    </citation>
    <scope>NUCLEOTIDE SEQUENCE [LARGE SCALE GENOMIC DNA]</scope>
    <source>
        <strain evidence="8 9">DSM 24629</strain>
    </source>
</reference>
<dbReference type="PANTHER" id="PTHR34137:SF1">
    <property type="entry name" value="EXODEOXYRIBONUCLEASE 7 SMALL SUBUNIT"/>
    <property type="match status" value="1"/>
</dbReference>
<dbReference type="AlphaFoldDB" id="A0A4R3MPY7"/>
<keyword evidence="5 6" id="KW-0269">Exonuclease</keyword>
<keyword evidence="3 6" id="KW-0540">Nuclease</keyword>
<evidence type="ECO:0000256" key="1">
    <source>
        <dbReference type="ARBA" id="ARBA00009998"/>
    </source>
</evidence>
<keyword evidence="7" id="KW-0175">Coiled coil</keyword>
<dbReference type="PIRSF" id="PIRSF006488">
    <property type="entry name" value="Exonuc_VII_S"/>
    <property type="match status" value="1"/>
</dbReference>
<comment type="similarity">
    <text evidence="1 6">Belongs to the XseB family.</text>
</comment>
<dbReference type="GO" id="GO:0006308">
    <property type="term" value="P:DNA catabolic process"/>
    <property type="evidence" value="ECO:0007669"/>
    <property type="project" value="UniProtKB-UniRule"/>
</dbReference>
<dbReference type="GO" id="GO:0009318">
    <property type="term" value="C:exodeoxyribonuclease VII complex"/>
    <property type="evidence" value="ECO:0007669"/>
    <property type="project" value="UniProtKB-UniRule"/>
</dbReference>
<dbReference type="EC" id="3.1.11.6" evidence="6"/>
<evidence type="ECO:0000256" key="7">
    <source>
        <dbReference type="SAM" id="Coils"/>
    </source>
</evidence>
<comment type="caution">
    <text evidence="8">The sequence shown here is derived from an EMBL/GenBank/DDBJ whole genome shotgun (WGS) entry which is preliminary data.</text>
</comment>
<evidence type="ECO:0000256" key="4">
    <source>
        <dbReference type="ARBA" id="ARBA00022801"/>
    </source>
</evidence>
<dbReference type="SUPFAM" id="SSF116842">
    <property type="entry name" value="XseB-like"/>
    <property type="match status" value="1"/>
</dbReference>
<dbReference type="NCBIfam" id="TIGR01280">
    <property type="entry name" value="xseB"/>
    <property type="match status" value="1"/>
</dbReference>
<gene>
    <name evidence="6" type="primary">xseB</name>
    <name evidence="8" type="ORF">EDC18_101218</name>
</gene>
<comment type="subcellular location">
    <subcellularLocation>
        <location evidence="6">Cytoplasm</location>
    </subcellularLocation>
</comment>
<dbReference type="EMBL" id="SMAL01000001">
    <property type="protein sequence ID" value="TCT16922.1"/>
    <property type="molecule type" value="Genomic_DNA"/>
</dbReference>
<protein>
    <recommendedName>
        <fullName evidence="6">Exodeoxyribonuclease 7 small subunit</fullName>
        <ecNumber evidence="6">3.1.11.6</ecNumber>
    </recommendedName>
    <alternativeName>
        <fullName evidence="6">Exodeoxyribonuclease VII small subunit</fullName>
        <shortName evidence="6">Exonuclease VII small subunit</shortName>
    </alternativeName>
</protein>
<name>A0A4R3MPY7_9FIRM</name>
<organism evidence="8 9">
    <name type="scientific">Natranaerovirga pectinivora</name>
    <dbReference type="NCBI Taxonomy" id="682400"/>
    <lineage>
        <taxon>Bacteria</taxon>
        <taxon>Bacillati</taxon>
        <taxon>Bacillota</taxon>
        <taxon>Clostridia</taxon>
        <taxon>Lachnospirales</taxon>
        <taxon>Natranaerovirgaceae</taxon>
        <taxon>Natranaerovirga</taxon>
    </lineage>
</organism>
<dbReference type="Pfam" id="PF02609">
    <property type="entry name" value="Exonuc_VII_S"/>
    <property type="match status" value="1"/>
</dbReference>
<evidence type="ECO:0000313" key="9">
    <source>
        <dbReference type="Proteomes" id="UP000294902"/>
    </source>
</evidence>
<comment type="subunit">
    <text evidence="6">Heterooligomer composed of large and small subunits.</text>
</comment>
<feature type="coiled-coil region" evidence="7">
    <location>
        <begin position="4"/>
        <end position="31"/>
    </location>
</feature>
<evidence type="ECO:0000256" key="2">
    <source>
        <dbReference type="ARBA" id="ARBA00022490"/>
    </source>
</evidence>
<proteinExistence type="inferred from homology"/>
<sequence>MAKELKFEEALENLEKIIKELEEEDASLEDSIVLYKKGNELLKYCTTSLEQLEKEILIINEEK</sequence>
<keyword evidence="2 6" id="KW-0963">Cytoplasm</keyword>
<dbReference type="InterPro" id="IPR003761">
    <property type="entry name" value="Exonuc_VII_S"/>
</dbReference>
<dbReference type="HAMAP" id="MF_00337">
    <property type="entry name" value="Exonuc_7_S"/>
    <property type="match status" value="1"/>
</dbReference>
<evidence type="ECO:0000256" key="3">
    <source>
        <dbReference type="ARBA" id="ARBA00022722"/>
    </source>
</evidence>
<dbReference type="InterPro" id="IPR037004">
    <property type="entry name" value="Exonuc_VII_ssu_sf"/>
</dbReference>
<comment type="function">
    <text evidence="6">Bidirectionally degrades single-stranded DNA into large acid-insoluble oligonucleotides, which are then degraded further into small acid-soluble oligonucleotides.</text>
</comment>
<keyword evidence="9" id="KW-1185">Reference proteome</keyword>
<dbReference type="PANTHER" id="PTHR34137">
    <property type="entry name" value="EXODEOXYRIBONUCLEASE 7 SMALL SUBUNIT"/>
    <property type="match status" value="1"/>
</dbReference>
<comment type="catalytic activity">
    <reaction evidence="6">
        <text>Exonucleolytic cleavage in either 5'- to 3'- or 3'- to 5'-direction to yield nucleoside 5'-phosphates.</text>
        <dbReference type="EC" id="3.1.11.6"/>
    </reaction>
</comment>
<evidence type="ECO:0000256" key="5">
    <source>
        <dbReference type="ARBA" id="ARBA00022839"/>
    </source>
</evidence>
<dbReference type="GO" id="GO:0005829">
    <property type="term" value="C:cytosol"/>
    <property type="evidence" value="ECO:0007669"/>
    <property type="project" value="TreeGrafter"/>
</dbReference>
<accession>A0A4R3MPY7</accession>